<dbReference type="AlphaFoldDB" id="D8UMV6"/>
<name>D8UMV6_VOLCA</name>
<organism evidence="3">
    <name type="scientific">Volvox carteri f. nagariensis</name>
    <dbReference type="NCBI Taxonomy" id="3068"/>
    <lineage>
        <taxon>Eukaryota</taxon>
        <taxon>Viridiplantae</taxon>
        <taxon>Chlorophyta</taxon>
        <taxon>core chlorophytes</taxon>
        <taxon>Chlorophyceae</taxon>
        <taxon>CS clade</taxon>
        <taxon>Chlamydomonadales</taxon>
        <taxon>Volvocaceae</taxon>
        <taxon>Volvox</taxon>
    </lineage>
</organism>
<keyword evidence="3" id="KW-1185">Reference proteome</keyword>
<dbReference type="Proteomes" id="UP000001058">
    <property type="component" value="Unassembled WGS sequence"/>
</dbReference>
<dbReference type="InParanoid" id="D8UMV6"/>
<feature type="compositionally biased region" description="Gly residues" evidence="1">
    <location>
        <begin position="100"/>
        <end position="109"/>
    </location>
</feature>
<feature type="non-terminal residue" evidence="2">
    <location>
        <position position="176"/>
    </location>
</feature>
<dbReference type="EMBL" id="GL379453">
    <property type="protein sequence ID" value="EFJ38943.1"/>
    <property type="molecule type" value="Genomic_DNA"/>
</dbReference>
<evidence type="ECO:0000313" key="2">
    <source>
        <dbReference type="EMBL" id="EFJ38943.1"/>
    </source>
</evidence>
<dbReference type="RefSeq" id="XP_002959992.1">
    <property type="nucleotide sequence ID" value="XM_002959946.1"/>
</dbReference>
<feature type="region of interest" description="Disordered" evidence="1">
    <location>
        <begin position="1"/>
        <end position="37"/>
    </location>
</feature>
<evidence type="ECO:0000313" key="3">
    <source>
        <dbReference type="Proteomes" id="UP000001058"/>
    </source>
</evidence>
<proteinExistence type="predicted"/>
<sequence length="176" mass="16911">LGLPSVLSTVPDLPTPPSSSCYSPSRDNSRNPLTSQQLPSNLSVFTATTGALSALLLQQHATPTTGQAVAADATAANAAAAAAAALAAATTSSSSAADHAGGGGAGSAGRAGSCESTNHHNHHIHNTFAPLERRLAASPLSPVPVTRGLMSSSAAAAAVASGGGIASEAFGAPGPL</sequence>
<accession>D8UMV6</accession>
<gene>
    <name evidence="2" type="ORF">VOLCADRAFT_101506</name>
</gene>
<reference evidence="2 3" key="1">
    <citation type="journal article" date="2010" name="Science">
        <title>Genomic analysis of organismal complexity in the multicellular green alga Volvox carteri.</title>
        <authorList>
            <person name="Prochnik S.E."/>
            <person name="Umen J."/>
            <person name="Nedelcu A.M."/>
            <person name="Hallmann A."/>
            <person name="Miller S.M."/>
            <person name="Nishii I."/>
            <person name="Ferris P."/>
            <person name="Kuo A."/>
            <person name="Mitros T."/>
            <person name="Fritz-Laylin L.K."/>
            <person name="Hellsten U."/>
            <person name="Chapman J."/>
            <person name="Simakov O."/>
            <person name="Rensing S.A."/>
            <person name="Terry A."/>
            <person name="Pangilinan J."/>
            <person name="Kapitonov V."/>
            <person name="Jurka J."/>
            <person name="Salamov A."/>
            <person name="Shapiro H."/>
            <person name="Schmutz J."/>
            <person name="Grimwood J."/>
            <person name="Lindquist E."/>
            <person name="Lucas S."/>
            <person name="Grigoriev I.V."/>
            <person name="Schmitt R."/>
            <person name="Kirk D."/>
            <person name="Rokhsar D.S."/>
        </authorList>
    </citation>
    <scope>NUCLEOTIDE SEQUENCE [LARGE SCALE GENOMIC DNA]</scope>
    <source>
        <strain evidence="3">f. Nagariensis / Eve</strain>
    </source>
</reference>
<evidence type="ECO:0000256" key="1">
    <source>
        <dbReference type="SAM" id="MobiDB-lite"/>
    </source>
</evidence>
<protein>
    <submittedName>
        <fullName evidence="2">Uncharacterized protein</fullName>
    </submittedName>
</protein>
<dbReference type="GeneID" id="9615096"/>
<dbReference type="KEGG" id="vcn:VOLCADRAFT_101506"/>
<feature type="region of interest" description="Disordered" evidence="1">
    <location>
        <begin position="94"/>
        <end position="122"/>
    </location>
</feature>
<feature type="non-terminal residue" evidence="2">
    <location>
        <position position="1"/>
    </location>
</feature>